<dbReference type="OrthoDB" id="5688063at2"/>
<dbReference type="Pfam" id="PF07273">
    <property type="entry name" value="DUF1439"/>
    <property type="match status" value="1"/>
</dbReference>
<feature type="signal peptide" evidence="1">
    <location>
        <begin position="1"/>
        <end position="19"/>
    </location>
</feature>
<comment type="caution">
    <text evidence="2">The sequence shown here is derived from an EMBL/GenBank/DDBJ whole genome shotgun (WGS) entry which is preliminary data.</text>
</comment>
<accession>A0A085JD83</accession>
<evidence type="ECO:0000256" key="1">
    <source>
        <dbReference type="SAM" id="SignalP"/>
    </source>
</evidence>
<keyword evidence="2" id="KW-0449">Lipoprotein</keyword>
<feature type="chain" id="PRO_5001793428" evidence="1">
    <location>
        <begin position="20"/>
        <end position="187"/>
    </location>
</feature>
<keyword evidence="3" id="KW-1185">Reference proteome</keyword>
<reference evidence="2 3" key="1">
    <citation type="submission" date="2014-05" db="EMBL/GenBank/DDBJ databases">
        <title>ATOL: Assembling a taxonomically balanced genome-scale reconstruction of the evolutionary history of the Enterobacteriaceae.</title>
        <authorList>
            <person name="Plunkett G.III."/>
            <person name="Neeno-Eckwall E.C."/>
            <person name="Glasner J.D."/>
            <person name="Perna N.T."/>
        </authorList>
    </citation>
    <scope>NUCLEOTIDE SEQUENCE [LARGE SCALE GENOMIC DNA]</scope>
    <source>
        <strain evidence="2 3">ATCC 33301</strain>
    </source>
</reference>
<keyword evidence="1" id="KW-0732">Signal</keyword>
<gene>
    <name evidence="2" type="primary">yceB</name>
    <name evidence="2" type="ORF">GTPT_2619</name>
</gene>
<organism evidence="2 3">
    <name type="scientific">Tatumella ptyseos ATCC 33301</name>
    <dbReference type="NCBI Taxonomy" id="1005995"/>
    <lineage>
        <taxon>Bacteria</taxon>
        <taxon>Pseudomonadati</taxon>
        <taxon>Pseudomonadota</taxon>
        <taxon>Gammaproteobacteria</taxon>
        <taxon>Enterobacterales</taxon>
        <taxon>Erwiniaceae</taxon>
        <taxon>Tatumella</taxon>
    </lineage>
</organism>
<dbReference type="PROSITE" id="PS51257">
    <property type="entry name" value="PROKAR_LIPOPROTEIN"/>
    <property type="match status" value="1"/>
</dbReference>
<protein>
    <submittedName>
        <fullName evidence="2">Putative lipoprotein</fullName>
    </submittedName>
</protein>
<dbReference type="NCBIfam" id="NF007894">
    <property type="entry name" value="PRK10598.1"/>
    <property type="match status" value="1"/>
</dbReference>
<proteinExistence type="predicted"/>
<dbReference type="InterPro" id="IPR010835">
    <property type="entry name" value="DUF1439"/>
</dbReference>
<sequence length="187" mass="20724">MRKVILFVPLLISILLLSACDHLARYTITEQEVNQALKKHDNYEKDIGVNGLATAHITLTDLQSAIGREEPGKMTLSGKASLQLTSLFGQQNADIFLKMKAQPVYNPDQGAIYLQDLQVTDSQVRPEKLQQVVNALMPVLNQSLQDYFRTHPAYVLNADRGTGEAIAKKLAQGLEVRPGELVISLTR</sequence>
<evidence type="ECO:0000313" key="3">
    <source>
        <dbReference type="Proteomes" id="UP000028602"/>
    </source>
</evidence>
<dbReference type="Proteomes" id="UP000028602">
    <property type="component" value="Unassembled WGS sequence"/>
</dbReference>
<dbReference type="Gene3D" id="3.15.10.40">
    <property type="entry name" value="Uncharacterised protein PF07273, DUF1439"/>
    <property type="match status" value="1"/>
</dbReference>
<name>A0A085JD83_9GAMM</name>
<dbReference type="EMBL" id="JMPR01000038">
    <property type="protein sequence ID" value="KFD18429.1"/>
    <property type="molecule type" value="Genomic_DNA"/>
</dbReference>
<dbReference type="AlphaFoldDB" id="A0A085JD83"/>
<evidence type="ECO:0000313" key="2">
    <source>
        <dbReference type="EMBL" id="KFD18429.1"/>
    </source>
</evidence>
<dbReference type="RefSeq" id="WP_029989325.1">
    <property type="nucleotide sequence ID" value="NZ_ATMJ01000001.1"/>
</dbReference>
<dbReference type="eggNOG" id="ENOG502Z7KF">
    <property type="taxonomic scope" value="Bacteria"/>
</dbReference>